<dbReference type="EC" id="2.5.1.47" evidence="4"/>
<evidence type="ECO:0000256" key="6">
    <source>
        <dbReference type="ARBA" id="ARBA00022692"/>
    </source>
</evidence>
<comment type="catalytic activity">
    <reaction evidence="11">
        <text>O-acetyl-L-serine + hydrogen sulfide = L-cysteine + acetate</text>
        <dbReference type="Rhea" id="RHEA:14829"/>
        <dbReference type="ChEBI" id="CHEBI:29919"/>
        <dbReference type="ChEBI" id="CHEBI:30089"/>
        <dbReference type="ChEBI" id="CHEBI:35235"/>
        <dbReference type="ChEBI" id="CHEBI:58340"/>
        <dbReference type="EC" id="2.5.1.47"/>
    </reaction>
</comment>
<evidence type="ECO:0000256" key="5">
    <source>
        <dbReference type="ARBA" id="ARBA00022679"/>
    </source>
</evidence>
<dbReference type="GO" id="GO:0004124">
    <property type="term" value="F:cysteine synthase activity"/>
    <property type="evidence" value="ECO:0007669"/>
    <property type="project" value="UniProtKB-EC"/>
</dbReference>
<keyword evidence="7" id="KW-1000">Mitochondrion outer membrane</keyword>
<keyword evidence="8" id="KW-1133">Transmembrane helix</keyword>
<evidence type="ECO:0000313" key="15">
    <source>
        <dbReference type="Proteomes" id="UP000016088"/>
    </source>
</evidence>
<evidence type="ECO:0000256" key="10">
    <source>
        <dbReference type="ARBA" id="ARBA00023136"/>
    </source>
</evidence>
<dbReference type="Pfam" id="PF00291">
    <property type="entry name" value="PALP"/>
    <property type="match status" value="1"/>
</dbReference>
<comment type="subcellular location">
    <subcellularLocation>
        <location evidence="2">Mitochondrion outer membrane</location>
        <topology evidence="2">Single-pass membrane protein</topology>
    </subcellularLocation>
</comment>
<dbReference type="InterPro" id="IPR001926">
    <property type="entry name" value="TrpB-like_PALP"/>
</dbReference>
<feature type="domain" description="Tryptophan synthase beta chain-like PALP" evidence="13">
    <location>
        <begin position="49"/>
        <end position="364"/>
    </location>
</feature>
<dbReference type="Proteomes" id="UP000016088">
    <property type="component" value="Unassembled WGS sequence"/>
</dbReference>
<proteinExistence type="inferred from homology"/>
<evidence type="ECO:0000256" key="12">
    <source>
        <dbReference type="ARBA" id="ARBA00078545"/>
    </source>
</evidence>
<evidence type="ECO:0000256" key="7">
    <source>
        <dbReference type="ARBA" id="ARBA00022787"/>
    </source>
</evidence>
<evidence type="ECO:0000256" key="11">
    <source>
        <dbReference type="ARBA" id="ARBA00047931"/>
    </source>
</evidence>
<dbReference type="InterPro" id="IPR001216">
    <property type="entry name" value="P-phosphate_BS"/>
</dbReference>
<evidence type="ECO:0000256" key="9">
    <source>
        <dbReference type="ARBA" id="ARBA00023128"/>
    </source>
</evidence>
<dbReference type="FunFam" id="3.40.50.1100:FF:000096">
    <property type="entry name" value="Related to cysteine synthase"/>
    <property type="match status" value="1"/>
</dbReference>
<dbReference type="SUPFAM" id="SSF53686">
    <property type="entry name" value="Tryptophan synthase beta subunit-like PLP-dependent enzymes"/>
    <property type="match status" value="1"/>
</dbReference>
<dbReference type="HOGENOM" id="CLU_021018_1_0_1"/>
<keyword evidence="6" id="KW-0812">Transmembrane</keyword>
<dbReference type="NCBIfam" id="NF007989">
    <property type="entry name" value="PRK10717.1"/>
    <property type="match status" value="1"/>
</dbReference>
<dbReference type="GO" id="GO:0006535">
    <property type="term" value="P:cysteine biosynthetic process from serine"/>
    <property type="evidence" value="ECO:0007669"/>
    <property type="project" value="InterPro"/>
</dbReference>
<dbReference type="RefSeq" id="XP_013016277.1">
    <property type="nucleotide sequence ID" value="XM_013160823.1"/>
</dbReference>
<evidence type="ECO:0000256" key="1">
    <source>
        <dbReference type="ARBA" id="ARBA00001933"/>
    </source>
</evidence>
<keyword evidence="10" id="KW-0472">Membrane</keyword>
<comment type="cofactor">
    <cofactor evidence="1">
        <name>pyridoxal 5'-phosphate</name>
        <dbReference type="ChEBI" id="CHEBI:597326"/>
    </cofactor>
</comment>
<evidence type="ECO:0000256" key="2">
    <source>
        <dbReference type="ARBA" id="ARBA00004572"/>
    </source>
</evidence>
<sequence length="397" mass="43450">MDRRHQDIVGGLFAGAVICYLFQKWIAPKTSSKSKEEKHFDEDIVEGVEGLIGNTKLVRIKSLSEATGCDILAKAEFLNPGNSPKDRVALEMIQSAQDKGELTPHQNDVVYEGTAGSTGISLAMLCCSLGYKCHIFMPSDQSKEKSDVLELLGAHVQRVPPAPIVDRNHFVNAAHDHALQHTKDNSIPGKGYFSNQFENPANWQAHYKTTGPEIWRQCGGHLDAFVAGSGTGGTMGGIAKYLKSKSPSVKICLADPPGSGLYHKVLHGVMFDLAEREGTRRRHQVDTIVEGVGINRMTRNFSIAKPHIDYAYRITDEQAVAMSRYLIVNDGLFVGSSSAINCVAAVRLAKQLGPGHRIVTLLCDPGSRHFSKLYNPEFLKKRNLDASLPASLDFVNP</sequence>
<name>S9RLJ9_SCHOY</name>
<dbReference type="GO" id="GO:0005741">
    <property type="term" value="C:mitochondrial outer membrane"/>
    <property type="evidence" value="ECO:0007669"/>
    <property type="project" value="UniProtKB-SubCell"/>
</dbReference>
<dbReference type="CDD" id="cd01561">
    <property type="entry name" value="CBS_like"/>
    <property type="match status" value="1"/>
</dbReference>
<reference evidence="14 15" key="1">
    <citation type="journal article" date="2011" name="Science">
        <title>Comparative functional genomics of the fission yeasts.</title>
        <authorList>
            <person name="Rhind N."/>
            <person name="Chen Z."/>
            <person name="Yassour M."/>
            <person name="Thompson D.A."/>
            <person name="Haas B.J."/>
            <person name="Habib N."/>
            <person name="Wapinski I."/>
            <person name="Roy S."/>
            <person name="Lin M.F."/>
            <person name="Heiman D.I."/>
            <person name="Young S.K."/>
            <person name="Furuya K."/>
            <person name="Guo Y."/>
            <person name="Pidoux A."/>
            <person name="Chen H.M."/>
            <person name="Robbertse B."/>
            <person name="Goldberg J.M."/>
            <person name="Aoki K."/>
            <person name="Bayne E.H."/>
            <person name="Berlin A.M."/>
            <person name="Desjardins C.A."/>
            <person name="Dobbs E."/>
            <person name="Dukaj L."/>
            <person name="Fan L."/>
            <person name="FitzGerald M.G."/>
            <person name="French C."/>
            <person name="Gujja S."/>
            <person name="Hansen K."/>
            <person name="Keifenheim D."/>
            <person name="Levin J.Z."/>
            <person name="Mosher R.A."/>
            <person name="Mueller C.A."/>
            <person name="Pfiffner J."/>
            <person name="Priest M."/>
            <person name="Russ C."/>
            <person name="Smialowska A."/>
            <person name="Swoboda P."/>
            <person name="Sykes S.M."/>
            <person name="Vaughn M."/>
            <person name="Vengrova S."/>
            <person name="Yoder R."/>
            <person name="Zeng Q."/>
            <person name="Allshire R."/>
            <person name="Baulcombe D."/>
            <person name="Birren B.W."/>
            <person name="Brown W."/>
            <person name="Ekwall K."/>
            <person name="Kellis M."/>
            <person name="Leatherwood J."/>
            <person name="Levin H."/>
            <person name="Margalit H."/>
            <person name="Martienssen R."/>
            <person name="Nieduszynski C.A."/>
            <person name="Spatafora J.W."/>
            <person name="Friedman N."/>
            <person name="Dalgaard J.Z."/>
            <person name="Baumann P."/>
            <person name="Niki H."/>
            <person name="Regev A."/>
            <person name="Nusbaum C."/>
        </authorList>
    </citation>
    <scope>NUCLEOTIDE SEQUENCE [LARGE SCALE GENOMIC DNA]</scope>
    <source>
        <strain evidence="15">yFS286</strain>
    </source>
</reference>
<keyword evidence="9" id="KW-0496">Mitochondrion</keyword>
<keyword evidence="5" id="KW-0808">Transferase</keyword>
<organism evidence="14 15">
    <name type="scientific">Schizosaccharomyces octosporus (strain yFS286)</name>
    <name type="common">Fission yeast</name>
    <name type="synonym">Octosporomyces octosporus</name>
    <dbReference type="NCBI Taxonomy" id="483514"/>
    <lineage>
        <taxon>Eukaryota</taxon>
        <taxon>Fungi</taxon>
        <taxon>Dikarya</taxon>
        <taxon>Ascomycota</taxon>
        <taxon>Taphrinomycotina</taxon>
        <taxon>Schizosaccharomycetes</taxon>
        <taxon>Schizosaccharomycetales</taxon>
        <taxon>Schizosaccharomycetaceae</taxon>
        <taxon>Schizosaccharomyces</taxon>
    </lineage>
</organism>
<dbReference type="OMA" id="WMADYGF"/>
<dbReference type="eggNOG" id="KOG1481">
    <property type="taxonomic scope" value="Eukaryota"/>
</dbReference>
<dbReference type="AlphaFoldDB" id="S9RLJ9"/>
<dbReference type="EMBL" id="KE503206">
    <property type="protein sequence ID" value="EPX74849.1"/>
    <property type="molecule type" value="Genomic_DNA"/>
</dbReference>
<accession>S9RLJ9</accession>
<dbReference type="VEuPathDB" id="FungiDB:SOCG_02330"/>
<dbReference type="InterPro" id="IPR036052">
    <property type="entry name" value="TrpB-like_PALP_sf"/>
</dbReference>
<dbReference type="Gene3D" id="3.40.50.1100">
    <property type="match status" value="2"/>
</dbReference>
<evidence type="ECO:0000256" key="4">
    <source>
        <dbReference type="ARBA" id="ARBA00012681"/>
    </source>
</evidence>
<evidence type="ECO:0000259" key="13">
    <source>
        <dbReference type="Pfam" id="PF00291"/>
    </source>
</evidence>
<dbReference type="OrthoDB" id="10259545at2759"/>
<dbReference type="GeneID" id="25031307"/>
<keyword evidence="15" id="KW-1185">Reference proteome</keyword>
<comment type="similarity">
    <text evidence="3">Belongs to the cysteine synthase/cystathionine beta-synthase family.</text>
</comment>
<evidence type="ECO:0000256" key="8">
    <source>
        <dbReference type="ARBA" id="ARBA00022989"/>
    </source>
</evidence>
<evidence type="ECO:0000313" key="14">
    <source>
        <dbReference type="EMBL" id="EPX74849.1"/>
    </source>
</evidence>
<dbReference type="PANTHER" id="PTHR10314">
    <property type="entry name" value="CYSTATHIONINE BETA-SYNTHASE"/>
    <property type="match status" value="1"/>
</dbReference>
<gene>
    <name evidence="14" type="ORF">SOCG_02330</name>
</gene>
<dbReference type="InterPro" id="IPR050214">
    <property type="entry name" value="Cys_Synth/Cystath_Beta-Synth"/>
</dbReference>
<dbReference type="PROSITE" id="PS00901">
    <property type="entry name" value="CYS_SYNTHASE"/>
    <property type="match status" value="1"/>
</dbReference>
<evidence type="ECO:0000256" key="3">
    <source>
        <dbReference type="ARBA" id="ARBA00007103"/>
    </source>
</evidence>
<protein>
    <recommendedName>
        <fullName evidence="4">cysteine synthase</fullName>
        <ecNumber evidence="4">2.5.1.47</ecNumber>
    </recommendedName>
    <alternativeName>
        <fullName evidence="12">Cysteine synthase-like protein</fullName>
    </alternativeName>
</protein>